<dbReference type="GO" id="GO:0009279">
    <property type="term" value="C:cell outer membrane"/>
    <property type="evidence" value="ECO:0007669"/>
    <property type="project" value="UniProtKB-SubCell"/>
</dbReference>
<evidence type="ECO:0000256" key="7">
    <source>
        <dbReference type="PROSITE-ProRule" id="PRU01360"/>
    </source>
</evidence>
<evidence type="ECO:0000256" key="1">
    <source>
        <dbReference type="ARBA" id="ARBA00004571"/>
    </source>
</evidence>
<dbReference type="InterPro" id="IPR023996">
    <property type="entry name" value="TonB-dep_OMP_SusC/RagA"/>
</dbReference>
<reference evidence="9 10" key="1">
    <citation type="submission" date="2019-01" db="EMBL/GenBank/DDBJ databases">
        <title>Filimonas sp. strain TTM-71.</title>
        <authorList>
            <person name="Chen W.-M."/>
        </authorList>
    </citation>
    <scope>NUCLEOTIDE SEQUENCE [LARGE SCALE GENOMIC DNA]</scope>
    <source>
        <strain evidence="9 10">TTM-71</strain>
    </source>
</reference>
<dbReference type="Gene3D" id="2.40.170.20">
    <property type="entry name" value="TonB-dependent receptor, beta-barrel domain"/>
    <property type="match status" value="1"/>
</dbReference>
<dbReference type="RefSeq" id="WP_129005336.1">
    <property type="nucleotide sequence ID" value="NZ_SDHZ01000003.1"/>
</dbReference>
<keyword evidence="10" id="KW-1185">Reference proteome</keyword>
<evidence type="ECO:0000256" key="3">
    <source>
        <dbReference type="ARBA" id="ARBA00022452"/>
    </source>
</evidence>
<sequence length="1046" mass="113999">MKSTQLLREKKAGAFSSGWHRKITIAVMVLLQATFFLNAQAQQKRISGTITNDKGEAISGATIMIKGTNRGVSATDAGAFSISASAGEVLIVTSLNYQTKEVPVTAAATYNITLASQGGESLEQVIVVGYGTQRKEAVTGSVASVKGDIVREVPAANISQALQGRVAGVQMTQTSSKPGATMQIRIRGTRSINAENDPLIVLDGIPFLGSIADIGTDDIKSIDILKDASATAIYGSRGANGVILITTNKGNKGQKGQVSYNSFFGVKDVIKYPMMETSEYLALRRRAGLNKTPGLDEDTTGAVNTDWQDLFYRTAIIQSHDLAITGGSAKGSYKFGVNYFRDEAPLPGSQYNRFTIRGALDQEVGSHFRVGFTTNNNYSITDGASLGMYGVLSMSPLVNPFNADGSTKRVVSMPQDNQWVYTKNTIESLGDKWIDRTKAFSSYNSVYAELKIPGVEGLKARVNVGGNVRTSNSGSYTGIGVFSADIANPNTATIGNALTTQWTVENLLTYDRTFAQKHKINAVALYSAEQTRFNSSSISRRNIAGDNFQYFNLGQTPTGNNDDITINPDNQGYWVSGLMSAMGRIMYSYDNRYMLSVTVRTDASSRLAPGHKWNSYPAISAGWNIQKESFMQKVNWVDALKLRVGYGQTSNQAVAPYATLGTLSTRPYNFGAINAIGNYVSMLPNSALGWEYSKTKNLGVDFGFLKNRLSGSIEYYVTDTKDLLLGVTLPATSGVSSYTGNVGSTQNKGWEIALNGVILDNQNGWTWEAGINLYKNRNKVVALASGQSRDEANWLFVGQPLNVIYDFEKIGIWQASEADAVKKFEGNAGKVGMIKVKYAGPYNANGDPTRIIGSDDRQVLNADPNFMGGFNTRVAYKGVDLSIVGTYQNGGILNSTLYGSNGYLNLEDGRRGQIKVDYWTENNTGARFPDPNGPKNSNNPKYGSTLGYFSGSFMKIRTISLGYNLNYQWMKRIGMERMRIYVTAQNPFVLFSPYHKQSGMDPETNSYANDAANMAVPYEYGQRRLLTVGYNTPVTRNYLVGLNVTF</sequence>
<dbReference type="InterPro" id="IPR023997">
    <property type="entry name" value="TonB-dep_OMP_SusC/RagA_CS"/>
</dbReference>
<dbReference type="InterPro" id="IPR039426">
    <property type="entry name" value="TonB-dep_rcpt-like"/>
</dbReference>
<evidence type="ECO:0000256" key="2">
    <source>
        <dbReference type="ARBA" id="ARBA00022448"/>
    </source>
</evidence>
<name>A0A4Q1D3Q2_9BACT</name>
<comment type="caution">
    <text evidence="9">The sequence shown here is derived from an EMBL/GenBank/DDBJ whole genome shotgun (WGS) entry which is preliminary data.</text>
</comment>
<dbReference type="Gene3D" id="2.60.40.1120">
    <property type="entry name" value="Carboxypeptidase-like, regulatory domain"/>
    <property type="match status" value="1"/>
</dbReference>
<proteinExistence type="inferred from homology"/>
<keyword evidence="2 7" id="KW-0813">Transport</keyword>
<protein>
    <submittedName>
        <fullName evidence="9">TonB-dependent receptor</fullName>
    </submittedName>
</protein>
<dbReference type="Gene3D" id="2.170.130.10">
    <property type="entry name" value="TonB-dependent receptor, plug domain"/>
    <property type="match status" value="1"/>
</dbReference>
<dbReference type="AlphaFoldDB" id="A0A4Q1D3Q2"/>
<dbReference type="NCBIfam" id="TIGR04056">
    <property type="entry name" value="OMP_RagA_SusC"/>
    <property type="match status" value="1"/>
</dbReference>
<feature type="domain" description="TonB-dependent receptor plug" evidence="8">
    <location>
        <begin position="135"/>
        <end position="242"/>
    </location>
</feature>
<dbReference type="InterPro" id="IPR012910">
    <property type="entry name" value="Plug_dom"/>
</dbReference>
<keyword evidence="3 7" id="KW-1134">Transmembrane beta strand</keyword>
<dbReference type="InterPro" id="IPR008969">
    <property type="entry name" value="CarboxyPept-like_regulatory"/>
</dbReference>
<evidence type="ECO:0000256" key="4">
    <source>
        <dbReference type="ARBA" id="ARBA00022692"/>
    </source>
</evidence>
<dbReference type="Pfam" id="PF13715">
    <property type="entry name" value="CarbopepD_reg_2"/>
    <property type="match status" value="1"/>
</dbReference>
<organism evidence="9 10">
    <name type="scientific">Filimonas effusa</name>
    <dbReference type="NCBI Taxonomy" id="2508721"/>
    <lineage>
        <taxon>Bacteria</taxon>
        <taxon>Pseudomonadati</taxon>
        <taxon>Bacteroidota</taxon>
        <taxon>Chitinophagia</taxon>
        <taxon>Chitinophagales</taxon>
        <taxon>Chitinophagaceae</taxon>
        <taxon>Filimonas</taxon>
    </lineage>
</organism>
<gene>
    <name evidence="9" type="ORF">ESB13_19350</name>
</gene>
<keyword evidence="9" id="KW-0675">Receptor</keyword>
<evidence type="ECO:0000256" key="5">
    <source>
        <dbReference type="ARBA" id="ARBA00023136"/>
    </source>
</evidence>
<dbReference type="Pfam" id="PF07715">
    <property type="entry name" value="Plug"/>
    <property type="match status" value="1"/>
</dbReference>
<dbReference type="SUPFAM" id="SSF56935">
    <property type="entry name" value="Porins"/>
    <property type="match status" value="1"/>
</dbReference>
<comment type="similarity">
    <text evidence="7">Belongs to the TonB-dependent receptor family.</text>
</comment>
<dbReference type="InterPro" id="IPR037066">
    <property type="entry name" value="Plug_dom_sf"/>
</dbReference>
<dbReference type="SUPFAM" id="SSF49464">
    <property type="entry name" value="Carboxypeptidase regulatory domain-like"/>
    <property type="match status" value="1"/>
</dbReference>
<keyword evidence="4 7" id="KW-0812">Transmembrane</keyword>
<evidence type="ECO:0000313" key="10">
    <source>
        <dbReference type="Proteomes" id="UP000290545"/>
    </source>
</evidence>
<dbReference type="FunFam" id="2.170.130.10:FF:000003">
    <property type="entry name" value="SusC/RagA family TonB-linked outer membrane protein"/>
    <property type="match status" value="1"/>
</dbReference>
<accession>A0A4Q1D3Q2</accession>
<dbReference type="Proteomes" id="UP000290545">
    <property type="component" value="Unassembled WGS sequence"/>
</dbReference>
<evidence type="ECO:0000256" key="6">
    <source>
        <dbReference type="ARBA" id="ARBA00023237"/>
    </source>
</evidence>
<dbReference type="InterPro" id="IPR036942">
    <property type="entry name" value="Beta-barrel_TonB_sf"/>
</dbReference>
<dbReference type="PROSITE" id="PS52016">
    <property type="entry name" value="TONB_DEPENDENT_REC_3"/>
    <property type="match status" value="1"/>
</dbReference>
<evidence type="ECO:0000313" key="9">
    <source>
        <dbReference type="EMBL" id="RXK81939.1"/>
    </source>
</evidence>
<dbReference type="OrthoDB" id="9768177at2"/>
<keyword evidence="6 7" id="KW-0998">Cell outer membrane</keyword>
<comment type="subcellular location">
    <subcellularLocation>
        <location evidence="1 7">Cell outer membrane</location>
        <topology evidence="1 7">Multi-pass membrane protein</topology>
    </subcellularLocation>
</comment>
<dbReference type="EMBL" id="SDHZ01000003">
    <property type="protein sequence ID" value="RXK81939.1"/>
    <property type="molecule type" value="Genomic_DNA"/>
</dbReference>
<evidence type="ECO:0000259" key="8">
    <source>
        <dbReference type="Pfam" id="PF07715"/>
    </source>
</evidence>
<keyword evidence="5 7" id="KW-0472">Membrane</keyword>
<dbReference type="NCBIfam" id="TIGR04057">
    <property type="entry name" value="SusC_RagA_signa"/>
    <property type="match status" value="1"/>
</dbReference>